<sequence length="153" mass="17063">MPARARGGVDRGQGGPATALAVSARHRAGGAENCVSIDRCGEDGCFHYVRRRRRWDDGDRSDERERGERHGGAVRWDGARADDAGGRKSFMLSGDARASAGSATVRCRLHRRGDGWETLQVREIVDGKLRERNVLKRPGMEDVVVDRYFKRKE</sequence>
<dbReference type="EMBL" id="KZ155838">
    <property type="protein sequence ID" value="OUS42563.1"/>
    <property type="molecule type" value="Genomic_DNA"/>
</dbReference>
<evidence type="ECO:0000313" key="2">
    <source>
        <dbReference type="EMBL" id="OUS42563.1"/>
    </source>
</evidence>
<evidence type="ECO:0000256" key="1">
    <source>
        <dbReference type="SAM" id="MobiDB-lite"/>
    </source>
</evidence>
<gene>
    <name evidence="2" type="ORF">BE221DRAFT_891</name>
</gene>
<name>A0A1Y5I3B0_OSTTA</name>
<feature type="region of interest" description="Disordered" evidence="1">
    <location>
        <begin position="57"/>
        <end position="80"/>
    </location>
</feature>
<reference evidence="2" key="1">
    <citation type="submission" date="2017-04" db="EMBL/GenBank/DDBJ databases">
        <title>Population genomics of picophytoplankton unveils novel chromosome hypervariability.</title>
        <authorList>
            <consortium name="DOE Joint Genome Institute"/>
            <person name="Blanc-Mathieu R."/>
            <person name="Krasovec M."/>
            <person name="Hebrard M."/>
            <person name="Yau S."/>
            <person name="Desgranges E."/>
            <person name="Martin J."/>
            <person name="Schackwitz W."/>
            <person name="Kuo A."/>
            <person name="Salin G."/>
            <person name="Donnadieu C."/>
            <person name="Desdevises Y."/>
            <person name="Sanchez-Ferandin S."/>
            <person name="Moreau H."/>
            <person name="Rivals E."/>
            <person name="Grigoriev I.V."/>
            <person name="Grimsley N."/>
            <person name="Eyre-Walker A."/>
            <person name="Piganeau G."/>
        </authorList>
    </citation>
    <scope>NUCLEOTIDE SEQUENCE [LARGE SCALE GENOMIC DNA]</scope>
    <source>
        <strain evidence="2">RCC 1115</strain>
    </source>
</reference>
<proteinExistence type="predicted"/>
<organism evidence="2">
    <name type="scientific">Ostreococcus tauri</name>
    <name type="common">Marine green alga</name>
    <dbReference type="NCBI Taxonomy" id="70448"/>
    <lineage>
        <taxon>Eukaryota</taxon>
        <taxon>Viridiplantae</taxon>
        <taxon>Chlorophyta</taxon>
        <taxon>Mamiellophyceae</taxon>
        <taxon>Mamiellales</taxon>
        <taxon>Bathycoccaceae</taxon>
        <taxon>Ostreococcus</taxon>
    </lineage>
</organism>
<dbReference type="Proteomes" id="UP000195557">
    <property type="component" value="Unassembled WGS sequence"/>
</dbReference>
<dbReference type="AlphaFoldDB" id="A0A1Y5I3B0"/>
<protein>
    <submittedName>
        <fullName evidence="2">Uncharacterized protein</fullName>
    </submittedName>
</protein>
<accession>A0A1Y5I3B0</accession>